<comment type="caution">
    <text evidence="1">The sequence shown here is derived from an EMBL/GenBank/DDBJ whole genome shotgun (WGS) entry which is preliminary data.</text>
</comment>
<dbReference type="EMBL" id="SRXW01000001">
    <property type="protein sequence ID" value="TGY89898.1"/>
    <property type="molecule type" value="Genomic_DNA"/>
</dbReference>
<dbReference type="SUPFAM" id="SSF54637">
    <property type="entry name" value="Thioesterase/thiol ester dehydrase-isomerase"/>
    <property type="match status" value="2"/>
</dbReference>
<dbReference type="CDD" id="cd00586">
    <property type="entry name" value="4HBT"/>
    <property type="match status" value="1"/>
</dbReference>
<dbReference type="AlphaFoldDB" id="A0A4S2H3F3"/>
<name>A0A4S2H3F3_9PROT</name>
<sequence>MHELWRGNANAWECDELGHLNVRYYVDKAMQAVGTLSDMIGMRGAFGAEATATLIVRDLHVRFFAEARPGAPLVIEGGVGEISDTGLTAVLMMRHVAQGRLAASFTMTLDHADPRNARPFAWTQRARSAMDVLTVAVPDEAGPRGIERVEPAREVSLARADALGLAAPGRGRFGPQDGDIFGRMRPECAIAKISDSVIHFRDGFPEQWANHASGEPLRHASALLELRIVYRTYPRPGDGFVVRSGVTAAGEKVRSLVHWVLDPATGRPWWSAQGIGCTMDLDARKLVPAGAETLKRLQAAAIPGLTI</sequence>
<gene>
    <name evidence="1" type="ORF">E5163_01800</name>
</gene>
<evidence type="ECO:0000313" key="1">
    <source>
        <dbReference type="EMBL" id="TGY89898.1"/>
    </source>
</evidence>
<keyword evidence="2" id="KW-1185">Reference proteome</keyword>
<dbReference type="Pfam" id="PF13279">
    <property type="entry name" value="4HBT_2"/>
    <property type="match status" value="2"/>
</dbReference>
<dbReference type="RefSeq" id="WP_135994395.1">
    <property type="nucleotide sequence ID" value="NZ_CP071057.1"/>
</dbReference>
<evidence type="ECO:0000313" key="2">
    <source>
        <dbReference type="Proteomes" id="UP000308054"/>
    </source>
</evidence>
<organism evidence="1 2">
    <name type="scientific">Marinicauda algicola</name>
    <dbReference type="NCBI Taxonomy" id="2029849"/>
    <lineage>
        <taxon>Bacteria</taxon>
        <taxon>Pseudomonadati</taxon>
        <taxon>Pseudomonadota</taxon>
        <taxon>Alphaproteobacteria</taxon>
        <taxon>Maricaulales</taxon>
        <taxon>Maricaulaceae</taxon>
        <taxon>Marinicauda</taxon>
    </lineage>
</organism>
<protein>
    <submittedName>
        <fullName evidence="1">Thioesterase</fullName>
    </submittedName>
</protein>
<dbReference type="Gene3D" id="3.10.129.10">
    <property type="entry name" value="Hotdog Thioesterase"/>
    <property type="match status" value="2"/>
</dbReference>
<reference evidence="1 2" key="1">
    <citation type="journal article" date="2017" name="Int. J. Syst. Evol. Microbiol.">
        <title>Marinicauda algicola sp. nov., isolated from a marine red alga Rhodosorus marinus.</title>
        <authorList>
            <person name="Jeong S.E."/>
            <person name="Jeon S.H."/>
            <person name="Chun B.H."/>
            <person name="Kim D.W."/>
            <person name="Jeon C.O."/>
        </authorList>
    </citation>
    <scope>NUCLEOTIDE SEQUENCE [LARGE SCALE GENOMIC DNA]</scope>
    <source>
        <strain evidence="1 2">JCM 31718</strain>
    </source>
</reference>
<dbReference type="OrthoDB" id="7597365at2"/>
<proteinExistence type="predicted"/>
<accession>A0A4S2H3F3</accession>
<dbReference type="Proteomes" id="UP000308054">
    <property type="component" value="Unassembled WGS sequence"/>
</dbReference>
<dbReference type="InterPro" id="IPR029069">
    <property type="entry name" value="HotDog_dom_sf"/>
</dbReference>